<dbReference type="CDD" id="cd13143">
    <property type="entry name" value="MATE_MepA_like"/>
    <property type="match status" value="1"/>
</dbReference>
<dbReference type="GO" id="GO:0042910">
    <property type="term" value="F:xenobiotic transmembrane transporter activity"/>
    <property type="evidence" value="ECO:0007669"/>
    <property type="project" value="InterPro"/>
</dbReference>
<keyword evidence="8 10" id="KW-0472">Membrane</keyword>
<evidence type="ECO:0000256" key="5">
    <source>
        <dbReference type="ARBA" id="ARBA00022475"/>
    </source>
</evidence>
<evidence type="ECO:0000256" key="3">
    <source>
        <dbReference type="ARBA" id="ARBA00022106"/>
    </source>
</evidence>
<comment type="subcellular location">
    <subcellularLocation>
        <location evidence="1">Cell membrane</location>
        <topology evidence="1">Multi-pass membrane protein</topology>
    </subcellularLocation>
</comment>
<accession>A0AAW7ZJC5</accession>
<feature type="transmembrane region" description="Helical" evidence="10">
    <location>
        <begin position="362"/>
        <end position="383"/>
    </location>
</feature>
<evidence type="ECO:0000256" key="9">
    <source>
        <dbReference type="ARBA" id="ARBA00023251"/>
    </source>
</evidence>
<gene>
    <name evidence="11" type="ORF">P6N53_18355</name>
</gene>
<proteinExistence type="inferred from homology"/>
<dbReference type="GO" id="GO:0005886">
    <property type="term" value="C:plasma membrane"/>
    <property type="evidence" value="ECO:0007669"/>
    <property type="project" value="UniProtKB-SubCell"/>
</dbReference>
<sequence>MRQHSELLGKEPIPNLLARLSVPATFGMFVMALYNVVDTIFVARAVGIVGVSAISIAFPVQMIIMALAGAIGIGGASVISRLLGEKKADEANHVFGNIISLILIVSIAGIVLGLSLLTPILYLFGASETMLPYAQDYLGIILYGTIFFAFGFAMNNIVRSEGNAKTAMITMLISAGLNIILTPIFIFSFGLGIKGSAIATVVSQGVTAVYLVWYFAMGKSTLSFKPSYLIPNLSVINKILSIGSSAFVQQAAGSVMFVAANHMLVSYGGDLAVAVFGIIHRILMFALMPIIGIMQGLLPIVGYNYGANLHNRVSESIWLAIKTSTMVILVGFVAIMLFPRAILSIFTPDLAAIEMGETALRVMFALSITIGVQVVTGGVFQALGKARAAFILTMSRQVLFLIPLILVLPLWFSLEGIWVAFPIADLLSFGLTLWFIKEHQSVFFPADNLRVAEPNTN</sequence>
<dbReference type="EMBL" id="JARPTC010000040">
    <property type="protein sequence ID" value="MDO7789177.1"/>
    <property type="molecule type" value="Genomic_DNA"/>
</dbReference>
<dbReference type="Proteomes" id="UP001172911">
    <property type="component" value="Unassembled WGS sequence"/>
</dbReference>
<evidence type="ECO:0000256" key="1">
    <source>
        <dbReference type="ARBA" id="ARBA00004651"/>
    </source>
</evidence>
<dbReference type="PIRSF" id="PIRSF006603">
    <property type="entry name" value="DinF"/>
    <property type="match status" value="1"/>
</dbReference>
<evidence type="ECO:0000256" key="2">
    <source>
        <dbReference type="ARBA" id="ARBA00008417"/>
    </source>
</evidence>
<feature type="transmembrane region" description="Helical" evidence="10">
    <location>
        <begin position="197"/>
        <end position="218"/>
    </location>
</feature>
<dbReference type="AlphaFoldDB" id="A0AAW7ZJC5"/>
<evidence type="ECO:0000256" key="6">
    <source>
        <dbReference type="ARBA" id="ARBA00022692"/>
    </source>
</evidence>
<dbReference type="PANTHER" id="PTHR43823">
    <property type="entry name" value="SPORULATION PROTEIN YKVU"/>
    <property type="match status" value="1"/>
</dbReference>
<dbReference type="PANTHER" id="PTHR43823:SF3">
    <property type="entry name" value="MULTIDRUG EXPORT PROTEIN MEPA"/>
    <property type="match status" value="1"/>
</dbReference>
<dbReference type="InterPro" id="IPR048279">
    <property type="entry name" value="MdtK-like"/>
</dbReference>
<dbReference type="RefSeq" id="WP_304545778.1">
    <property type="nucleotide sequence ID" value="NZ_JARPTC010000040.1"/>
</dbReference>
<keyword evidence="6 10" id="KW-0812">Transmembrane</keyword>
<comment type="caution">
    <text evidence="11">The sequence shown here is derived from an EMBL/GenBank/DDBJ whole genome shotgun (WGS) entry which is preliminary data.</text>
</comment>
<feature type="transmembrane region" description="Helical" evidence="10">
    <location>
        <begin position="169"/>
        <end position="191"/>
    </location>
</feature>
<dbReference type="GO" id="GO:0015297">
    <property type="term" value="F:antiporter activity"/>
    <property type="evidence" value="ECO:0007669"/>
    <property type="project" value="InterPro"/>
</dbReference>
<keyword evidence="4" id="KW-0813">Transport</keyword>
<feature type="transmembrane region" description="Helical" evidence="10">
    <location>
        <begin position="319"/>
        <end position="342"/>
    </location>
</feature>
<keyword evidence="5" id="KW-1003">Cell membrane</keyword>
<evidence type="ECO:0000256" key="8">
    <source>
        <dbReference type="ARBA" id="ARBA00023136"/>
    </source>
</evidence>
<reference evidence="11" key="1">
    <citation type="journal article" date="2023" name="J. Hazard. Mater.">
        <title>Anaerobic biodegradation of pyrene and benzo[a]pyrene by a new sulfate-reducing Desulforamulus aquiferis strain DSA.</title>
        <authorList>
            <person name="Zhang Z."/>
            <person name="Sun J."/>
            <person name="Gong X."/>
            <person name="Wang C."/>
            <person name="Wang H."/>
        </authorList>
    </citation>
    <scope>NUCLEOTIDE SEQUENCE</scope>
    <source>
        <strain evidence="11">DSA</strain>
    </source>
</reference>
<dbReference type="InterPro" id="IPR045070">
    <property type="entry name" value="MATE_MepA-like"/>
</dbReference>
<feature type="transmembrane region" description="Helical" evidence="10">
    <location>
        <begin position="390"/>
        <end position="411"/>
    </location>
</feature>
<name>A0AAW7ZJC5_9FIRM</name>
<keyword evidence="7 10" id="KW-1133">Transmembrane helix</keyword>
<keyword evidence="9" id="KW-0046">Antibiotic resistance</keyword>
<dbReference type="NCBIfam" id="TIGR00797">
    <property type="entry name" value="matE"/>
    <property type="match status" value="1"/>
</dbReference>
<organism evidence="11 12">
    <name type="scientific">Desulforamulus aquiferis</name>
    <dbReference type="NCBI Taxonomy" id="1397668"/>
    <lineage>
        <taxon>Bacteria</taxon>
        <taxon>Bacillati</taxon>
        <taxon>Bacillota</taxon>
        <taxon>Clostridia</taxon>
        <taxon>Eubacteriales</taxon>
        <taxon>Peptococcaceae</taxon>
        <taxon>Desulforamulus</taxon>
    </lineage>
</organism>
<dbReference type="InterPro" id="IPR002528">
    <property type="entry name" value="MATE_fam"/>
</dbReference>
<feature type="transmembrane region" description="Helical" evidence="10">
    <location>
        <begin position="137"/>
        <end position="157"/>
    </location>
</feature>
<evidence type="ECO:0000256" key="10">
    <source>
        <dbReference type="SAM" id="Phobius"/>
    </source>
</evidence>
<evidence type="ECO:0000313" key="11">
    <source>
        <dbReference type="EMBL" id="MDO7789177.1"/>
    </source>
</evidence>
<evidence type="ECO:0000313" key="12">
    <source>
        <dbReference type="Proteomes" id="UP001172911"/>
    </source>
</evidence>
<comment type="similarity">
    <text evidence="2">Belongs to the multi antimicrobial extrusion (MATE) (TC 2.A.66.1) family. MepA subfamily.</text>
</comment>
<dbReference type="GO" id="GO:0046677">
    <property type="term" value="P:response to antibiotic"/>
    <property type="evidence" value="ECO:0007669"/>
    <property type="project" value="UniProtKB-KW"/>
</dbReference>
<dbReference type="Pfam" id="PF01554">
    <property type="entry name" value="MatE"/>
    <property type="match status" value="2"/>
</dbReference>
<protein>
    <recommendedName>
        <fullName evidence="3">Multidrug export protein MepA</fullName>
    </recommendedName>
</protein>
<feature type="transmembrane region" description="Helical" evidence="10">
    <location>
        <begin position="271"/>
        <end position="298"/>
    </location>
</feature>
<evidence type="ECO:0000256" key="7">
    <source>
        <dbReference type="ARBA" id="ARBA00022989"/>
    </source>
</evidence>
<dbReference type="InterPro" id="IPR051327">
    <property type="entry name" value="MATE_MepA_subfamily"/>
</dbReference>
<keyword evidence="12" id="KW-1185">Reference proteome</keyword>
<feature type="transmembrane region" description="Helical" evidence="10">
    <location>
        <begin position="64"/>
        <end position="83"/>
    </location>
</feature>
<reference evidence="11" key="2">
    <citation type="submission" date="2023-03" db="EMBL/GenBank/DDBJ databases">
        <authorList>
            <person name="Zhang Z."/>
        </authorList>
    </citation>
    <scope>NUCLEOTIDE SEQUENCE</scope>
    <source>
        <strain evidence="11">DSA</strain>
    </source>
</reference>
<feature type="transmembrane region" description="Helical" evidence="10">
    <location>
        <begin position="16"/>
        <end position="34"/>
    </location>
</feature>
<evidence type="ECO:0000256" key="4">
    <source>
        <dbReference type="ARBA" id="ARBA00022448"/>
    </source>
</evidence>
<feature type="transmembrane region" description="Helical" evidence="10">
    <location>
        <begin position="95"/>
        <end position="125"/>
    </location>
</feature>